<proteinExistence type="predicted"/>
<protein>
    <submittedName>
        <fullName evidence="1">Uncharacterized protein</fullName>
    </submittedName>
</protein>
<dbReference type="AlphaFoldDB" id="A0A5B0SAP0"/>
<dbReference type="Proteomes" id="UP000325313">
    <property type="component" value="Unassembled WGS sequence"/>
</dbReference>
<name>A0A5B0SAP0_PUCGR</name>
<reference evidence="1 2" key="1">
    <citation type="submission" date="2019-05" db="EMBL/GenBank/DDBJ databases">
        <title>Emergence of the Ug99 lineage of the wheat stem rust pathogen through somatic hybridization.</title>
        <authorList>
            <person name="Li F."/>
            <person name="Upadhyaya N.M."/>
            <person name="Sperschneider J."/>
            <person name="Matny O."/>
            <person name="Nguyen-Phuc H."/>
            <person name="Mago R."/>
            <person name="Raley C."/>
            <person name="Miller M.E."/>
            <person name="Silverstein K.A.T."/>
            <person name="Henningsen E."/>
            <person name="Hirsch C.D."/>
            <person name="Visser B."/>
            <person name="Pretorius Z.A."/>
            <person name="Steffenson B.J."/>
            <person name="Schwessinger B."/>
            <person name="Dodds P.N."/>
            <person name="Figueroa M."/>
        </authorList>
    </citation>
    <scope>NUCLEOTIDE SEQUENCE [LARGE SCALE GENOMIC DNA]</scope>
    <source>
        <strain evidence="1 2">Ug99</strain>
    </source>
</reference>
<dbReference type="EMBL" id="VDEP01000044">
    <property type="protein sequence ID" value="KAA1134887.1"/>
    <property type="molecule type" value="Genomic_DNA"/>
</dbReference>
<comment type="caution">
    <text evidence="1">The sequence shown here is derived from an EMBL/GenBank/DDBJ whole genome shotgun (WGS) entry which is preliminary data.</text>
</comment>
<evidence type="ECO:0000313" key="1">
    <source>
        <dbReference type="EMBL" id="KAA1134887.1"/>
    </source>
</evidence>
<evidence type="ECO:0000313" key="2">
    <source>
        <dbReference type="Proteomes" id="UP000325313"/>
    </source>
</evidence>
<sequence length="95" mass="10859">MTVVIISTSRRVCALRRRTTKRRRHGHREVRESDKLVARDLLKCSSNHLPASLDDDSLTDTVIRAADPRHLTYSCRSPSARPVRHTDTVVIASQW</sequence>
<gene>
    <name evidence="1" type="ORF">PGTUg99_012573</name>
</gene>
<organism evidence="1 2">
    <name type="scientific">Puccinia graminis f. sp. tritici</name>
    <dbReference type="NCBI Taxonomy" id="56615"/>
    <lineage>
        <taxon>Eukaryota</taxon>
        <taxon>Fungi</taxon>
        <taxon>Dikarya</taxon>
        <taxon>Basidiomycota</taxon>
        <taxon>Pucciniomycotina</taxon>
        <taxon>Pucciniomycetes</taxon>
        <taxon>Pucciniales</taxon>
        <taxon>Pucciniaceae</taxon>
        <taxon>Puccinia</taxon>
    </lineage>
</organism>
<accession>A0A5B0SAP0</accession>